<dbReference type="OrthoDB" id="9814896at2"/>
<dbReference type="AlphaFoldDB" id="A0A2Z3GQR8"/>
<reference evidence="2 3" key="1">
    <citation type="submission" date="2018-01" db="EMBL/GenBank/DDBJ databases">
        <title>G. obscuriglobus.</title>
        <authorList>
            <person name="Franke J."/>
            <person name="Blomberg W."/>
            <person name="Selmecki A."/>
        </authorList>
    </citation>
    <scope>NUCLEOTIDE SEQUENCE [LARGE SCALE GENOMIC DNA]</scope>
    <source>
        <strain evidence="2 3">DSM 5831</strain>
    </source>
</reference>
<proteinExistence type="predicted"/>
<dbReference type="SUPFAM" id="SSF52799">
    <property type="entry name" value="(Phosphotyrosine protein) phosphatases II"/>
    <property type="match status" value="1"/>
</dbReference>
<dbReference type="Pfam" id="PF22741">
    <property type="entry name" value="PTP-NADK"/>
    <property type="match status" value="1"/>
</dbReference>
<dbReference type="Proteomes" id="UP000245802">
    <property type="component" value="Chromosome"/>
</dbReference>
<evidence type="ECO:0000313" key="3">
    <source>
        <dbReference type="Proteomes" id="UP000245802"/>
    </source>
</evidence>
<evidence type="ECO:0000259" key="1">
    <source>
        <dbReference type="Pfam" id="PF22741"/>
    </source>
</evidence>
<protein>
    <recommendedName>
        <fullName evidence="1">DSP-PTPase phosphatase fused to NAD+ Kinase domain-containing protein</fullName>
    </recommendedName>
</protein>
<evidence type="ECO:0000313" key="2">
    <source>
        <dbReference type="EMBL" id="AWM36193.1"/>
    </source>
</evidence>
<dbReference type="InterPro" id="IPR016130">
    <property type="entry name" value="Tyr_Pase_AS"/>
</dbReference>
<dbReference type="Gene3D" id="3.90.190.10">
    <property type="entry name" value="Protein tyrosine phosphatase superfamily"/>
    <property type="match status" value="1"/>
</dbReference>
<dbReference type="InterPro" id="IPR055214">
    <property type="entry name" value="PTP-NADK"/>
</dbReference>
<sequence>MDAPELPPPPPPPAPARRLTRRRLLKLAGGAAALGLGAEVLRVVVRTNEHTVIPGRVYRTAQLKPEQLRELIAEKGVRTVVNLRGVCTDTAWYLGECRTTHAANVNQEDITFSAKRFPAPGEVRRLVEVLDHTAYPIVFHCQRGADRTGLASTVAVLLHTDADLATARRQLWPRYGHVAVGRTAVLDAFFDYYEAWLARRGEPHAPERFRQWVNTDYCPGPYRAELTLASGTSFPTGRGVRVAVRARNTSIEPWRFHTGRGGIRLCHTVTAADGTRMYRSYSGHFARVVAPGEAVEFACGVPPLPPGTYQFHADLIDGEPIELLDTAFVQYGSEPLAVPLTIS</sequence>
<dbReference type="InterPro" id="IPR029021">
    <property type="entry name" value="Prot-tyrosine_phosphatase-like"/>
</dbReference>
<dbReference type="GO" id="GO:0004721">
    <property type="term" value="F:phosphoprotein phosphatase activity"/>
    <property type="evidence" value="ECO:0007669"/>
    <property type="project" value="InterPro"/>
</dbReference>
<dbReference type="PROSITE" id="PS51318">
    <property type="entry name" value="TAT"/>
    <property type="match status" value="1"/>
</dbReference>
<name>A0A2Z3GQR8_9BACT</name>
<dbReference type="InterPro" id="IPR006311">
    <property type="entry name" value="TAT_signal"/>
</dbReference>
<feature type="domain" description="DSP-PTPase phosphatase fused to NAD+ Kinase" evidence="1">
    <location>
        <begin position="56"/>
        <end position="149"/>
    </location>
</feature>
<dbReference type="EMBL" id="CP025958">
    <property type="protein sequence ID" value="AWM36193.1"/>
    <property type="molecule type" value="Genomic_DNA"/>
</dbReference>
<keyword evidence="3" id="KW-1185">Reference proteome</keyword>
<accession>A0A2Z3GQR8</accession>
<dbReference type="KEGG" id="gog:C1280_03650"/>
<dbReference type="PROSITE" id="PS00383">
    <property type="entry name" value="TYR_PHOSPHATASE_1"/>
    <property type="match status" value="1"/>
</dbReference>
<dbReference type="RefSeq" id="WP_010044724.1">
    <property type="nucleotide sequence ID" value="NZ_CP025958.1"/>
</dbReference>
<gene>
    <name evidence="2" type="ORF">C1280_03650</name>
</gene>
<organism evidence="2 3">
    <name type="scientific">Gemmata obscuriglobus</name>
    <dbReference type="NCBI Taxonomy" id="114"/>
    <lineage>
        <taxon>Bacteria</taxon>
        <taxon>Pseudomonadati</taxon>
        <taxon>Planctomycetota</taxon>
        <taxon>Planctomycetia</taxon>
        <taxon>Gemmatales</taxon>
        <taxon>Gemmataceae</taxon>
        <taxon>Gemmata</taxon>
    </lineage>
</organism>